<feature type="compositionally biased region" description="Low complexity" evidence="3">
    <location>
        <begin position="1877"/>
        <end position="1887"/>
    </location>
</feature>
<feature type="region of interest" description="Disordered" evidence="3">
    <location>
        <begin position="1730"/>
        <end position="1971"/>
    </location>
</feature>
<evidence type="ECO:0000313" key="5">
    <source>
        <dbReference type="Proteomes" id="UP000054558"/>
    </source>
</evidence>
<keyword evidence="1" id="KW-0433">Leucine-rich repeat</keyword>
<feature type="region of interest" description="Disordered" evidence="3">
    <location>
        <begin position="1508"/>
        <end position="1538"/>
    </location>
</feature>
<dbReference type="Pfam" id="PF13855">
    <property type="entry name" value="LRR_8"/>
    <property type="match status" value="1"/>
</dbReference>
<dbReference type="SMART" id="SM00015">
    <property type="entry name" value="IQ"/>
    <property type="match status" value="4"/>
</dbReference>
<dbReference type="InterPro" id="IPR000048">
    <property type="entry name" value="IQ_motif_EF-hand-BS"/>
</dbReference>
<dbReference type="PANTHER" id="PTHR18849:SF0">
    <property type="entry name" value="CILIA- AND FLAGELLA-ASSOCIATED PROTEIN 410-RELATED"/>
    <property type="match status" value="1"/>
</dbReference>
<feature type="region of interest" description="Disordered" evidence="3">
    <location>
        <begin position="18"/>
        <end position="78"/>
    </location>
</feature>
<dbReference type="SMART" id="SM00369">
    <property type="entry name" value="LRR_TYP"/>
    <property type="match status" value="6"/>
</dbReference>
<dbReference type="SMART" id="SM00364">
    <property type="entry name" value="LRR_BAC"/>
    <property type="match status" value="3"/>
</dbReference>
<proteinExistence type="predicted"/>
<feature type="compositionally biased region" description="Polar residues" evidence="3">
    <location>
        <begin position="69"/>
        <end position="78"/>
    </location>
</feature>
<feature type="region of interest" description="Disordered" evidence="3">
    <location>
        <begin position="355"/>
        <end position="384"/>
    </location>
</feature>
<dbReference type="Proteomes" id="UP000054558">
    <property type="component" value="Unassembled WGS sequence"/>
</dbReference>
<feature type="compositionally biased region" description="Polar residues" evidence="3">
    <location>
        <begin position="188"/>
        <end position="229"/>
    </location>
</feature>
<evidence type="ECO:0000256" key="3">
    <source>
        <dbReference type="SAM" id="MobiDB-lite"/>
    </source>
</evidence>
<feature type="region of interest" description="Disordered" evidence="3">
    <location>
        <begin position="1422"/>
        <end position="1454"/>
    </location>
</feature>
<protein>
    <submittedName>
        <fullName evidence="4">Uncharacterized protein</fullName>
    </submittedName>
</protein>
<feature type="region of interest" description="Disordered" evidence="3">
    <location>
        <begin position="915"/>
        <end position="939"/>
    </location>
</feature>
<dbReference type="InterPro" id="IPR001611">
    <property type="entry name" value="Leu-rich_rpt"/>
</dbReference>
<dbReference type="InterPro" id="IPR025875">
    <property type="entry name" value="Leu-rich_rpt_4"/>
</dbReference>
<dbReference type="STRING" id="105231.A0A1Y1IHM8"/>
<dbReference type="Pfam" id="PF00612">
    <property type="entry name" value="IQ"/>
    <property type="match status" value="3"/>
</dbReference>
<dbReference type="InterPro" id="IPR003591">
    <property type="entry name" value="Leu-rich_rpt_typical-subtyp"/>
</dbReference>
<organism evidence="4 5">
    <name type="scientific">Klebsormidium nitens</name>
    <name type="common">Green alga</name>
    <name type="synonym">Ulothrix nitens</name>
    <dbReference type="NCBI Taxonomy" id="105231"/>
    <lineage>
        <taxon>Eukaryota</taxon>
        <taxon>Viridiplantae</taxon>
        <taxon>Streptophyta</taxon>
        <taxon>Klebsormidiophyceae</taxon>
        <taxon>Klebsormidiales</taxon>
        <taxon>Klebsormidiaceae</taxon>
        <taxon>Klebsormidium</taxon>
    </lineage>
</organism>
<dbReference type="Gene3D" id="3.80.10.10">
    <property type="entry name" value="Ribonuclease Inhibitor"/>
    <property type="match status" value="3"/>
</dbReference>
<feature type="compositionally biased region" description="Polar residues" evidence="3">
    <location>
        <begin position="1860"/>
        <end position="1869"/>
    </location>
</feature>
<feature type="compositionally biased region" description="Basic and acidic residues" evidence="3">
    <location>
        <begin position="980"/>
        <end position="992"/>
    </location>
</feature>
<dbReference type="SMART" id="SM00365">
    <property type="entry name" value="LRR_SD22"/>
    <property type="match status" value="6"/>
</dbReference>
<dbReference type="PANTHER" id="PTHR18849">
    <property type="entry name" value="LEUCINE RICH REPEAT PROTEIN"/>
    <property type="match status" value="1"/>
</dbReference>
<sequence>MDDPDDDWDVEAELQKQLDALQTPTDGEQTPSSFSSEERLCGANETAHSFADRSALSDGASEAGAVDQQARNDGVQKNKSSFIKLEALLKERERKLDAFHLSLGEVLKERAQPTEEGSEGPNRRQAAASSELLHPISFHAQTEPFAKYVAAEPRSEHTPAIEPQLAAPVSQNSSPPSKEKIDRGPDVVSTSCVEGSSRDASASNLWGPQQSANSEGWYNAEATTKSSPSAGGVSAQRLLVQMNPDSEGNSPSPVAQQPSRLNLEPLDANQAGTAMQQNMKSGAKRGALQGATELERREMQEVEEAQKEGTVAPARDLRAEILDLDYQVQLDSLQHHHDRMTSAIELARREELTRQADEAAREQARRAAAETATRRKEEERRQRQEERERRLQAIQAQLERAAREAFAAKRIVRAYRAYRTRVRICAAVRIQAAVRGCLARRKYFLSCRENVTELLKRCEARNDVRGLERGRARARAMGLGDEAEAAIGRTRSRVEEARAAVTSAAADGSRDEFERAREWAISAGVAQAEIAAAEANFTERVSAKLAGIEGGIHEGLPLVNLLALMRDARSLGVNKGRLDQFERDVVTRDLAAVRELQETAQSGSFRGPSGFEEAVRKARGFGLLDEVDDAEEVMNLRRERVLEGLTRVIELQIGGQEDLTRLVSEALRLDMGDAARAAESRWEDQVKIWINELTQVAKTGSRARFVSLTRALRQRGRNDGIESAKAALAERLVLTREGLAAAAERGSKKGVDNWVKEARELDLVGEVREAKRVQAARVRLALEAFKTAVRGECGSEAGIHTSKEQPGKAAGGEEKVSIAEREAVGLGVPEKLLAKLRVAIEREKSVRLCRDAGGLGGVFERNTRGEPMSREEVAGCDAAREPQHDVILTALAMGSQGKHQFLANAPGGWNSLSGKGGTVDASADARVGSGSGGLEDSSVLGAEKGVPVWPYQMDWSAIERLRWNWQRSVRSAPSIAGKAEKCVHRPLDKQPMEGEVSGEDEGEGDPSSDEEGDVAAQDGLRSRKSQAALAALDASIARTGSALTEAGSVLTKSLLEAFAGGLGALTGLQTLDLALEGLRSLGPNGQLGKWCPQLAFVRLDVNRLKTLEGCLEGLARTLETLSVRDNQLTSFRGLEGLSALQVLRLDANLIKRVDFARKMGVADVSTGDDASRTGDVSKPAPFAWPSLTELGLSANRIVSVQGLGGVCGNLEVLELAGNVIRRLEGALQGLPRLRVLDVSRNQLRGLSLWFELRHCPLLTSLVASSNKITELPSPSALPGSVLLRELWLNGNGIRRLDALSWLPNLQRLYLQDNAIEAVGPLWGCLNLEVLDLSFNCISNPGDLRHLGCLRSLRSLQLNDNPVASPGSSYPSAVLSAVPWLRELDNEAVTDTLRETVLRSLSTGRSGLLTCLLARLPSSGGSPQGQRVITVSDGPDSMSEEVDLDPGVGSPAEIDPPERVKLLWERVLRAVELGEREGHFAGRSSAASSAGIRHQHFCAEWRARLARSTRESAAAAPTSSRSEVSVPPERPESVTASEAGISDDAYDGVGGIKDGLFVPPGNGKAPSPLLKQLQQCFREHVRFGTEDSDESGIAIVQRNEWYFEQEQKRRVEFVTKVQALWRGRQARIRSAQLAEQRKLRQRAAETAAAVRFQALWRGFRVRRMRGRHVAREAAARTVQARWRGHFLRKKIERAMAAAKYVDEDDFDYGGDMEGLLTGFGGLSRPVTALTRVGSGDKPGPPLVVKKHGWVGPADPREASEQRDMSDGRVRESSGLPEVRGSPLITKLAPLMGTERNRNGKEGDENGLGSPATVHTSQRATLEEHSQKLTSDSHRLGSPGFAAWERSPLQPIHTSPPAHNKPSGNGPSSSIVPLPALSPPRSSDSFSHSENAREGRFSLPDIRLGSSQPEPAWRTSKRFSEPGGRSLGDLEDPNESTPRQLDEESSVRGSIQSTPRGPHVPRSQRKLEKQRQSISEIATEWGFKDEGTAAAALRSRDRLLRNGQLERRQKTLQDPEKRLQMFKAQAKHGPRLGTRPSLPKARPAWATASEHSEDDLSSDG</sequence>
<dbReference type="PROSITE" id="PS50096">
    <property type="entry name" value="IQ"/>
    <property type="match status" value="4"/>
</dbReference>
<reference evidence="4 5" key="1">
    <citation type="journal article" date="2014" name="Nat. Commun.">
        <title>Klebsormidium flaccidum genome reveals primary factors for plant terrestrial adaptation.</title>
        <authorList>
            <person name="Hori K."/>
            <person name="Maruyama F."/>
            <person name="Fujisawa T."/>
            <person name="Togashi T."/>
            <person name="Yamamoto N."/>
            <person name="Seo M."/>
            <person name="Sato S."/>
            <person name="Yamada T."/>
            <person name="Mori H."/>
            <person name="Tajima N."/>
            <person name="Moriyama T."/>
            <person name="Ikeuchi M."/>
            <person name="Watanabe M."/>
            <person name="Wada H."/>
            <person name="Kobayashi K."/>
            <person name="Saito M."/>
            <person name="Masuda T."/>
            <person name="Sasaki-Sekimoto Y."/>
            <person name="Mashiguchi K."/>
            <person name="Awai K."/>
            <person name="Shimojima M."/>
            <person name="Masuda S."/>
            <person name="Iwai M."/>
            <person name="Nobusawa T."/>
            <person name="Narise T."/>
            <person name="Kondo S."/>
            <person name="Saito H."/>
            <person name="Sato R."/>
            <person name="Murakawa M."/>
            <person name="Ihara Y."/>
            <person name="Oshima-Yamada Y."/>
            <person name="Ohtaka K."/>
            <person name="Satoh M."/>
            <person name="Sonobe K."/>
            <person name="Ishii M."/>
            <person name="Ohtani R."/>
            <person name="Kanamori-Sato M."/>
            <person name="Honoki R."/>
            <person name="Miyazaki D."/>
            <person name="Mochizuki H."/>
            <person name="Umetsu J."/>
            <person name="Higashi K."/>
            <person name="Shibata D."/>
            <person name="Kamiya Y."/>
            <person name="Sato N."/>
            <person name="Nakamura Y."/>
            <person name="Tabata S."/>
            <person name="Ida S."/>
            <person name="Kurokawa K."/>
            <person name="Ohta H."/>
        </authorList>
    </citation>
    <scope>NUCLEOTIDE SEQUENCE [LARGE SCALE GENOMIC DNA]</scope>
    <source>
        <strain evidence="4 5">NIES-2285</strain>
    </source>
</reference>
<feature type="compositionally biased region" description="Basic and acidic residues" evidence="3">
    <location>
        <begin position="1819"/>
        <end position="1833"/>
    </location>
</feature>
<evidence type="ECO:0000256" key="2">
    <source>
        <dbReference type="ARBA" id="ARBA00022737"/>
    </source>
</evidence>
<dbReference type="EMBL" id="DF237316">
    <property type="protein sequence ID" value="GAQ87648.1"/>
    <property type="molecule type" value="Genomic_DNA"/>
</dbReference>
<dbReference type="GO" id="GO:0005737">
    <property type="term" value="C:cytoplasm"/>
    <property type="evidence" value="ECO:0000318"/>
    <property type="project" value="GO_Central"/>
</dbReference>
<dbReference type="CDD" id="cd23767">
    <property type="entry name" value="IQCD"/>
    <property type="match status" value="2"/>
</dbReference>
<feature type="region of interest" description="Disordered" evidence="3">
    <location>
        <begin position="980"/>
        <end position="1020"/>
    </location>
</feature>
<dbReference type="InterPro" id="IPR032675">
    <property type="entry name" value="LRR_dom_sf"/>
</dbReference>
<dbReference type="Pfam" id="PF12799">
    <property type="entry name" value="LRR_4"/>
    <property type="match status" value="1"/>
</dbReference>
<dbReference type="OMA" id="FLHANHH"/>
<evidence type="ECO:0000313" key="4">
    <source>
        <dbReference type="EMBL" id="GAQ87648.1"/>
    </source>
</evidence>
<feature type="compositionally biased region" description="Polar residues" evidence="3">
    <location>
        <begin position="20"/>
        <end position="35"/>
    </location>
</feature>
<dbReference type="OrthoDB" id="1939344at2759"/>
<keyword evidence="2" id="KW-0677">Repeat</keyword>
<dbReference type="Gene3D" id="1.20.5.190">
    <property type="match status" value="1"/>
</dbReference>
<dbReference type="SUPFAM" id="SSF52058">
    <property type="entry name" value="L domain-like"/>
    <property type="match status" value="1"/>
</dbReference>
<feature type="compositionally biased region" description="Polar residues" evidence="3">
    <location>
        <begin position="270"/>
        <end position="280"/>
    </location>
</feature>
<keyword evidence="5" id="KW-1185">Reference proteome</keyword>
<feature type="compositionally biased region" description="Basic and acidic residues" evidence="3">
    <location>
        <begin position="1793"/>
        <end position="1802"/>
    </location>
</feature>
<feature type="compositionally biased region" description="Polar residues" evidence="3">
    <location>
        <begin position="243"/>
        <end position="260"/>
    </location>
</feature>
<dbReference type="PROSITE" id="PS51450">
    <property type="entry name" value="LRR"/>
    <property type="match status" value="5"/>
</dbReference>
<gene>
    <name evidence="4" type="ORF">KFL_003670090</name>
</gene>
<feature type="compositionally biased region" description="Basic and acidic residues" evidence="3">
    <location>
        <begin position="1753"/>
        <end position="1770"/>
    </location>
</feature>
<feature type="region of interest" description="Disordered" evidence="3">
    <location>
        <begin position="107"/>
        <end position="284"/>
    </location>
</feature>
<name>A0A1Y1IHM8_KLENI</name>
<feature type="compositionally biased region" description="Acidic residues" evidence="3">
    <location>
        <begin position="996"/>
        <end position="1013"/>
    </location>
</feature>
<accession>A0A1Y1IHM8</accession>
<feature type="region of interest" description="Disordered" evidence="3">
    <location>
        <begin position="2022"/>
        <end position="2058"/>
    </location>
</feature>
<evidence type="ECO:0000256" key="1">
    <source>
        <dbReference type="ARBA" id="ARBA00022614"/>
    </source>
</evidence>